<dbReference type="InterPro" id="IPR027463">
    <property type="entry name" value="AcrB_DN_DC_subdom"/>
</dbReference>
<dbReference type="Gene3D" id="3.30.70.1430">
    <property type="entry name" value="Multidrug efflux transporter AcrB pore domain"/>
    <property type="match status" value="2"/>
</dbReference>
<dbReference type="RefSeq" id="WP_350401576.1">
    <property type="nucleotide sequence ID" value="NZ_JBELOE010000197.1"/>
</dbReference>
<feature type="transmembrane region" description="Helical" evidence="1">
    <location>
        <begin position="948"/>
        <end position="969"/>
    </location>
</feature>
<feature type="transmembrane region" description="Helical" evidence="1">
    <location>
        <begin position="525"/>
        <end position="543"/>
    </location>
</feature>
<feature type="transmembrane region" description="Helical" evidence="1">
    <location>
        <begin position="431"/>
        <end position="451"/>
    </location>
</feature>
<dbReference type="PANTHER" id="PTHR32063">
    <property type="match status" value="1"/>
</dbReference>
<feature type="transmembrane region" description="Helical" evidence="1">
    <location>
        <begin position="981"/>
        <end position="1006"/>
    </location>
</feature>
<dbReference type="EMBL" id="JBELOE010000197">
    <property type="protein sequence ID" value="MER2492083.1"/>
    <property type="molecule type" value="Genomic_DNA"/>
</dbReference>
<dbReference type="Gene3D" id="3.30.70.1320">
    <property type="entry name" value="Multidrug efflux transporter AcrB pore domain like"/>
    <property type="match status" value="1"/>
</dbReference>
<feature type="transmembrane region" description="Helical" evidence="1">
    <location>
        <begin position="390"/>
        <end position="410"/>
    </location>
</feature>
<feature type="transmembrane region" description="Helical" evidence="1">
    <location>
        <begin position="18"/>
        <end position="38"/>
    </location>
</feature>
<dbReference type="SUPFAM" id="SSF82693">
    <property type="entry name" value="Multidrug efflux transporter AcrB pore domain, PN1, PN2, PC1 and PC2 subdomains"/>
    <property type="match status" value="4"/>
</dbReference>
<keyword evidence="1" id="KW-0812">Transmembrane</keyword>
<gene>
    <name evidence="2" type="ORF">ABS311_09330</name>
</gene>
<dbReference type="Gene3D" id="3.30.70.1440">
    <property type="entry name" value="Multidrug efflux transporter AcrB pore domain"/>
    <property type="match status" value="1"/>
</dbReference>
<evidence type="ECO:0000313" key="2">
    <source>
        <dbReference type="EMBL" id="MER2492083.1"/>
    </source>
</evidence>
<feature type="transmembrane region" description="Helical" evidence="1">
    <location>
        <begin position="463"/>
        <end position="486"/>
    </location>
</feature>
<accession>A0ABV1RGM2</accession>
<feature type="transmembrane region" description="Helical" evidence="1">
    <location>
        <begin position="904"/>
        <end position="927"/>
    </location>
</feature>
<proteinExistence type="predicted"/>
<protein>
    <submittedName>
        <fullName evidence="2">Efflux RND transporter permease subunit</fullName>
    </submittedName>
</protein>
<dbReference type="Proteomes" id="UP001467690">
    <property type="component" value="Unassembled WGS sequence"/>
</dbReference>
<dbReference type="PANTHER" id="PTHR32063:SF28">
    <property type="entry name" value="BLR2861 PROTEIN"/>
    <property type="match status" value="1"/>
</dbReference>
<comment type="caution">
    <text evidence="2">The sequence shown here is derived from an EMBL/GenBank/DDBJ whole genome shotgun (WGS) entry which is preliminary data.</text>
</comment>
<dbReference type="InterPro" id="IPR001036">
    <property type="entry name" value="Acrflvin-R"/>
</dbReference>
<sequence>MSEYIKDDLASLSVRRPFLILVINLLIALAGLAALSYVEVRELPDVDRPIVSVRGVLPGATPETMDAEVTGIIEGAVARVSGIKNIRSSSEENNFRIHAEFTAQTDLMTAASDVREAVNQVQRDLPDDIEQISVVKAQDDAHPIINIAITSQNLKQEELTRIIEKDIVPEIIGINGVADVPLFGDRKRVLHVVLNPLRLTSYGLTVNDLADVLYEAPLDVPTGSFRAQDQELLVRANATTVTEEQVKNIIIRDTTRIGDVAQVYFGPEDVESLVYLNKNPVIGLGVIRQAHSNTIEISEQVNKVVNRLNNKYDNIQLTITNDSAVFIKSSVTEVLTSLAMTILIVVASLWLFLGSLRATLIPSTAIPLALIGTLAGIWLMGFSINITTLLAIVLATGLVVDDAIVVLENIQRLSLKGLKPRAAAVLGTRQVIFAVIATTAVLVSVFVPIALIPGSAGQMFREFGFVLACAVIISSFVALSIVPAMAARFPLAKPPKDAKPNVLARFGRSLSGLYANSIHFVLNKAIWFFMLALGLAIAAAWVYPKLANELLPKEDRGVLYINATGPDGVGLNYIARQAEQIEAIVEPYLEQGIITDAFTTVGRYDPNRAQVMLPFVPWVQREISQHQVMAEINQEISQIPGARVRVGSPNSLAIRGNVGGIEVALLGNDYPQIYNATLALVDAINQQSQYISQPDISYRPTQPQLSLEIDRRRAADLGISLSEIANTLRAVVDGWDLVDLSIADESIPIILETSSTRVSSPQDLANLYVSSASGRQLPLSSVVVMKENSVAAELDRHAQRRAIEISANIADGYPLADAMAELQTLADQVLPDNVHMIFLGEAQTLEETSNEVIFTYAIALLVVFLVLCAQFEGIASAINVMTVVPFGLAAAIYALWLTDTSVNIYSQIGLVMLIGLMAKNGILMVEFADQLRDKGLDIRAAIEQAANVRLRPIALTMVSTVLGGLPLILSSGAGAEARSAIGWVMFGGLGLAAMFTLYLTPVVYLATAKFHKPRGHEQQALEEELMQVEQLH</sequence>
<organism evidence="2 3">
    <name type="scientific">Catenovulum sediminis</name>
    <dbReference type="NCBI Taxonomy" id="1740262"/>
    <lineage>
        <taxon>Bacteria</taxon>
        <taxon>Pseudomonadati</taxon>
        <taxon>Pseudomonadota</taxon>
        <taxon>Gammaproteobacteria</taxon>
        <taxon>Alteromonadales</taxon>
        <taxon>Alteromonadaceae</taxon>
        <taxon>Catenovulum</taxon>
    </lineage>
</organism>
<feature type="transmembrane region" description="Helical" evidence="1">
    <location>
        <begin position="365"/>
        <end position="384"/>
    </location>
</feature>
<keyword evidence="3" id="KW-1185">Reference proteome</keyword>
<feature type="transmembrane region" description="Helical" evidence="1">
    <location>
        <begin position="334"/>
        <end position="353"/>
    </location>
</feature>
<dbReference type="Gene3D" id="1.20.1640.10">
    <property type="entry name" value="Multidrug efflux transporter AcrB transmembrane domain"/>
    <property type="match status" value="2"/>
</dbReference>
<name>A0ABV1RGM2_9ALTE</name>
<keyword evidence="1" id="KW-1133">Transmembrane helix</keyword>
<dbReference type="PRINTS" id="PR00702">
    <property type="entry name" value="ACRIFLAVINRP"/>
</dbReference>
<reference evidence="2 3" key="1">
    <citation type="submission" date="2024-06" db="EMBL/GenBank/DDBJ databases">
        <authorList>
            <person name="Chen R.Y."/>
        </authorList>
    </citation>
    <scope>NUCLEOTIDE SEQUENCE [LARGE SCALE GENOMIC DNA]</scope>
    <source>
        <strain evidence="2 3">D2</strain>
    </source>
</reference>
<dbReference type="Pfam" id="PF00873">
    <property type="entry name" value="ACR_tran"/>
    <property type="match status" value="1"/>
</dbReference>
<evidence type="ECO:0000313" key="3">
    <source>
        <dbReference type="Proteomes" id="UP001467690"/>
    </source>
</evidence>
<feature type="transmembrane region" description="Helical" evidence="1">
    <location>
        <begin position="878"/>
        <end position="898"/>
    </location>
</feature>
<feature type="transmembrane region" description="Helical" evidence="1">
    <location>
        <begin position="853"/>
        <end position="871"/>
    </location>
</feature>
<evidence type="ECO:0000256" key="1">
    <source>
        <dbReference type="SAM" id="Phobius"/>
    </source>
</evidence>
<dbReference type="Gene3D" id="3.30.2090.10">
    <property type="entry name" value="Multidrug efflux transporter AcrB TolC docking domain, DN and DC subdomains"/>
    <property type="match status" value="2"/>
</dbReference>
<keyword evidence="1" id="KW-0472">Membrane</keyword>
<dbReference type="SUPFAM" id="SSF82866">
    <property type="entry name" value="Multidrug efflux transporter AcrB transmembrane domain"/>
    <property type="match status" value="2"/>
</dbReference>
<dbReference type="SUPFAM" id="SSF82714">
    <property type="entry name" value="Multidrug efflux transporter AcrB TolC docking domain, DN and DC subdomains"/>
    <property type="match status" value="2"/>
</dbReference>